<proteinExistence type="predicted"/>
<evidence type="ECO:0000313" key="2">
    <source>
        <dbReference type="Proteomes" id="UP000295382"/>
    </source>
</evidence>
<protein>
    <submittedName>
        <fullName evidence="1">Uncharacterized protein</fullName>
    </submittedName>
</protein>
<dbReference type="AlphaFoldDB" id="A0A4R3HUK2"/>
<reference evidence="1 2" key="1">
    <citation type="submission" date="2019-03" db="EMBL/GenBank/DDBJ databases">
        <title>Genomic Encyclopedia of Type Strains, Phase IV (KMG-IV): sequencing the most valuable type-strain genomes for metagenomic binning, comparative biology and taxonomic classification.</title>
        <authorList>
            <person name="Goeker M."/>
        </authorList>
    </citation>
    <scope>NUCLEOTIDE SEQUENCE [LARGE SCALE GENOMIC DNA]</scope>
    <source>
        <strain evidence="1 2">DSM 7445</strain>
    </source>
</reference>
<organism evidence="1 2">
    <name type="scientific">Paucimonas lemoignei</name>
    <name type="common">Pseudomonas lemoignei</name>
    <dbReference type="NCBI Taxonomy" id="29443"/>
    <lineage>
        <taxon>Bacteria</taxon>
        <taxon>Pseudomonadati</taxon>
        <taxon>Pseudomonadota</taxon>
        <taxon>Betaproteobacteria</taxon>
        <taxon>Burkholderiales</taxon>
        <taxon>Burkholderiaceae</taxon>
        <taxon>Paucimonas</taxon>
    </lineage>
</organism>
<dbReference type="EMBL" id="SLZQ01000005">
    <property type="protein sequence ID" value="TCS36782.1"/>
    <property type="molecule type" value="Genomic_DNA"/>
</dbReference>
<dbReference type="Proteomes" id="UP000295382">
    <property type="component" value="Unassembled WGS sequence"/>
</dbReference>
<sequence>MRALIVVVSQPFIQIDLQLFNRSVNLAPERNLVKLLQDRLVEALANAVGLRMVGLGFGVLDLLPDLVRNGHGVCGNKTICKLVWCQVAERA</sequence>
<name>A0A4R3HUK2_PAULE</name>
<comment type="caution">
    <text evidence="1">The sequence shown here is derived from an EMBL/GenBank/DDBJ whole genome shotgun (WGS) entry which is preliminary data.</text>
</comment>
<accession>A0A4R3HUK2</accession>
<gene>
    <name evidence="1" type="ORF">EDC30_1051</name>
</gene>
<feature type="non-terminal residue" evidence="1">
    <location>
        <position position="91"/>
    </location>
</feature>
<evidence type="ECO:0000313" key="1">
    <source>
        <dbReference type="EMBL" id="TCS36782.1"/>
    </source>
</evidence>
<keyword evidence="2" id="KW-1185">Reference proteome</keyword>